<dbReference type="InterPro" id="IPR042258">
    <property type="entry name" value="DGOK_N"/>
</dbReference>
<sequence length="291" mass="31872">MERYIAVDWGSTHLRAWLIESGTCIDTLNVPCGVTQMTAGEAPELFARHIGPWRKEALLPVLMAGMIGSEAGWRLAGYLPCPVSLHRVGEQLCEVAEQVWIVPGLKWAQDGEYNVMRGEETQLLGAMQLAPSHCYVMPGTHSKWISVEGGGQVTRFDTAMTGELHHLLMNHSLIGKGLPSQQPDETAFVQGLERGLNMPSLVNQLFATRAAWVLGVLEKTAVSDALSGLLIGAEVAMLTRQYQPQQITLVASEVLSPRYRQAFARLDIAVNECGAQEAFLQGIGRIIDARR</sequence>
<dbReference type="Proteomes" id="UP001205357">
    <property type="component" value="Unassembled WGS sequence"/>
</dbReference>
<reference evidence="1 2" key="1">
    <citation type="submission" date="2022-04" db="EMBL/GenBank/DDBJ databases">
        <title>Proposal of a three novel species of Scandinavium, Scandinavium hiltneri, Scandinavium manionii, Scandinavium tedordense.</title>
        <authorList>
            <person name="Maddock D.W."/>
            <person name="Brady C.L."/>
            <person name="Denman S."/>
            <person name="Arnold D."/>
        </authorList>
    </citation>
    <scope>NUCLEOTIDE SEQUENCE [LARGE SCALE GENOMIC DNA]</scope>
    <source>
        <strain evidence="1 2">H11S7</strain>
    </source>
</reference>
<accession>A0ABT2DZK5</accession>
<organism evidence="1 2">
    <name type="scientific">Scandinavium hiltneri</name>
    <dbReference type="NCBI Taxonomy" id="2926519"/>
    <lineage>
        <taxon>Bacteria</taxon>
        <taxon>Pseudomonadati</taxon>
        <taxon>Pseudomonadota</taxon>
        <taxon>Gammaproteobacteria</taxon>
        <taxon>Enterobacterales</taxon>
        <taxon>Enterobacteriaceae</taxon>
        <taxon>Scandinavium</taxon>
    </lineage>
</organism>
<keyword evidence="2" id="KW-1185">Reference proteome</keyword>
<protein>
    <submittedName>
        <fullName evidence="1">2-dehydro-3-deoxygalactonokinase</fullName>
    </submittedName>
</protein>
<evidence type="ECO:0000313" key="2">
    <source>
        <dbReference type="Proteomes" id="UP001205357"/>
    </source>
</evidence>
<dbReference type="RefSeq" id="WP_258987481.1">
    <property type="nucleotide sequence ID" value="NZ_JALIGE010000070.1"/>
</dbReference>
<proteinExistence type="predicted"/>
<comment type="caution">
    <text evidence="1">The sequence shown here is derived from an EMBL/GenBank/DDBJ whole genome shotgun (WGS) entry which is preliminary data.</text>
</comment>
<dbReference type="InterPro" id="IPR042257">
    <property type="entry name" value="DGOK_C"/>
</dbReference>
<dbReference type="Pfam" id="PF05035">
    <property type="entry name" value="DGOK"/>
    <property type="match status" value="1"/>
</dbReference>
<dbReference type="InterPro" id="IPR007729">
    <property type="entry name" value="DGOK"/>
</dbReference>
<dbReference type="CDD" id="cd24012">
    <property type="entry name" value="ASKHA_NBD_KDGal-kinase"/>
    <property type="match status" value="1"/>
</dbReference>
<dbReference type="EMBL" id="JALIGE010000070">
    <property type="protein sequence ID" value="MCS2160901.1"/>
    <property type="molecule type" value="Genomic_DNA"/>
</dbReference>
<gene>
    <name evidence="1" type="ORF">MUU47_07125</name>
</gene>
<evidence type="ECO:0000313" key="1">
    <source>
        <dbReference type="EMBL" id="MCS2160901.1"/>
    </source>
</evidence>
<dbReference type="Gene3D" id="3.30.420.300">
    <property type="entry name" value="2-keto-3-deoxy-galactonokinase, substrate binding domain"/>
    <property type="match status" value="1"/>
</dbReference>
<name>A0ABT2DZK5_9ENTR</name>
<dbReference type="Gene3D" id="3.30.420.310">
    <property type="entry name" value="2-keto-3-deoxy-galactonokinase, C-terminal domain"/>
    <property type="match status" value="1"/>
</dbReference>